<comment type="caution">
    <text evidence="4">The sequence shown here is derived from an EMBL/GenBank/DDBJ whole genome shotgun (WGS) entry which is preliminary data.</text>
</comment>
<dbReference type="InterPro" id="IPR016032">
    <property type="entry name" value="Sig_transdc_resp-reg_C-effctor"/>
</dbReference>
<accession>G2E731</accession>
<evidence type="ECO:0000313" key="4">
    <source>
        <dbReference type="EMBL" id="EGV28062.1"/>
    </source>
</evidence>
<feature type="region of interest" description="Disordered" evidence="2">
    <location>
        <begin position="79"/>
        <end position="98"/>
    </location>
</feature>
<name>G2E731_9GAMM</name>
<dbReference type="Pfam" id="PF00196">
    <property type="entry name" value="GerE"/>
    <property type="match status" value="1"/>
</dbReference>
<dbReference type="GO" id="GO:0003677">
    <property type="term" value="F:DNA binding"/>
    <property type="evidence" value="ECO:0007669"/>
    <property type="project" value="InterPro"/>
</dbReference>
<gene>
    <name evidence="4" type="ORF">ThidrDRAFT_4094</name>
</gene>
<evidence type="ECO:0000313" key="5">
    <source>
        <dbReference type="Proteomes" id="UP000004200"/>
    </source>
</evidence>
<feature type="coiled-coil region" evidence="1">
    <location>
        <begin position="98"/>
        <end position="156"/>
    </location>
</feature>
<organism evidence="4 5">
    <name type="scientific">Thiorhodococcus drewsii AZ1</name>
    <dbReference type="NCBI Taxonomy" id="765913"/>
    <lineage>
        <taxon>Bacteria</taxon>
        <taxon>Pseudomonadati</taxon>
        <taxon>Pseudomonadota</taxon>
        <taxon>Gammaproteobacteria</taxon>
        <taxon>Chromatiales</taxon>
        <taxon>Chromatiaceae</taxon>
        <taxon>Thiorhodococcus</taxon>
    </lineage>
</organism>
<dbReference type="EMBL" id="AFWT01000047">
    <property type="protein sequence ID" value="EGV28062.1"/>
    <property type="molecule type" value="Genomic_DNA"/>
</dbReference>
<keyword evidence="5" id="KW-1185">Reference proteome</keyword>
<sequence length="244" mass="27865">MARSKQWTEEDARFAREWLGRTDIKVESIQDAEPDVLAQHLKDRLTVSDWTRMLGAIRQRKHQAASDTVRITKSELDRLRSEAQSKRQHNGIDKDAEIKRLRDETTEQAGVIERLRRERDILTGRVNKLDGAEATLDRLRADLAARDAEIQRLKAEVALAHGQVAAVRAHESGYREQISRLESRPGQIERSANRQSDENVENLSDRDCRILELHQAGQTKRGIARELGISDGTVRNVLGRLRND</sequence>
<feature type="compositionally biased region" description="Basic and acidic residues" evidence="2">
    <location>
        <begin position="191"/>
        <end position="201"/>
    </location>
</feature>
<protein>
    <submittedName>
        <fullName evidence="4">Regulatory protein LuxR</fullName>
    </submittedName>
</protein>
<evidence type="ECO:0000259" key="3">
    <source>
        <dbReference type="Pfam" id="PF00196"/>
    </source>
</evidence>
<dbReference type="RefSeq" id="WP_007042807.1">
    <property type="nucleotide sequence ID" value="NZ_AFWT01000047.1"/>
</dbReference>
<proteinExistence type="predicted"/>
<dbReference type="InterPro" id="IPR036388">
    <property type="entry name" value="WH-like_DNA-bd_sf"/>
</dbReference>
<evidence type="ECO:0000256" key="2">
    <source>
        <dbReference type="SAM" id="MobiDB-lite"/>
    </source>
</evidence>
<evidence type="ECO:0000256" key="1">
    <source>
        <dbReference type="SAM" id="Coils"/>
    </source>
</evidence>
<feature type="domain" description="HTH luxR-type" evidence="3">
    <location>
        <begin position="202"/>
        <end position="241"/>
    </location>
</feature>
<feature type="region of interest" description="Disordered" evidence="2">
    <location>
        <begin position="178"/>
        <end position="201"/>
    </location>
</feature>
<dbReference type="Gene3D" id="1.10.10.10">
    <property type="entry name" value="Winged helix-like DNA-binding domain superfamily/Winged helix DNA-binding domain"/>
    <property type="match status" value="1"/>
</dbReference>
<dbReference type="InterPro" id="IPR000792">
    <property type="entry name" value="Tscrpt_reg_LuxR_C"/>
</dbReference>
<reference evidence="4 5" key="1">
    <citation type="submission" date="2011-06" db="EMBL/GenBank/DDBJ databases">
        <title>The draft genome of Thiorhodococcus drewsii AZ1.</title>
        <authorList>
            <consortium name="US DOE Joint Genome Institute (JGI-PGF)"/>
            <person name="Lucas S."/>
            <person name="Han J."/>
            <person name="Lapidus A."/>
            <person name="Cheng J.-F."/>
            <person name="Goodwin L."/>
            <person name="Pitluck S."/>
            <person name="Peters L."/>
            <person name="Land M.L."/>
            <person name="Hauser L."/>
            <person name="Vogl K."/>
            <person name="Liu Z."/>
            <person name="Imhoff J."/>
            <person name="Thiel V."/>
            <person name="Frigaard N.-U."/>
            <person name="Bryant D.A."/>
            <person name="Woyke T.J."/>
        </authorList>
    </citation>
    <scope>NUCLEOTIDE SEQUENCE [LARGE SCALE GENOMIC DNA]</scope>
    <source>
        <strain evidence="4 5">AZ1</strain>
    </source>
</reference>
<dbReference type="SUPFAM" id="SSF46894">
    <property type="entry name" value="C-terminal effector domain of the bipartite response regulators"/>
    <property type="match status" value="1"/>
</dbReference>
<dbReference type="AlphaFoldDB" id="G2E731"/>
<dbReference type="Proteomes" id="UP000004200">
    <property type="component" value="Unassembled WGS sequence"/>
</dbReference>
<dbReference type="GO" id="GO:0006355">
    <property type="term" value="P:regulation of DNA-templated transcription"/>
    <property type="evidence" value="ECO:0007669"/>
    <property type="project" value="InterPro"/>
</dbReference>
<keyword evidence="1" id="KW-0175">Coiled coil</keyword>